<keyword evidence="3" id="KW-0560">Oxidoreductase</keyword>
<accession>A0AAN8ZBB9</accession>
<evidence type="ECO:0000313" key="6">
    <source>
        <dbReference type="EMBL" id="KAK6927363.1"/>
    </source>
</evidence>
<keyword evidence="7" id="KW-1185">Reference proteome</keyword>
<evidence type="ECO:0000256" key="2">
    <source>
        <dbReference type="ARBA" id="ARBA00022723"/>
    </source>
</evidence>
<dbReference type="PANTHER" id="PTHR10543:SF142">
    <property type="entry name" value="OS06G0162550 PROTEIN"/>
    <property type="match status" value="1"/>
</dbReference>
<dbReference type="InterPro" id="IPR004294">
    <property type="entry name" value="Carotenoid_Oase"/>
</dbReference>
<keyword evidence="4 5" id="KW-0408">Iron</keyword>
<feature type="binding site" evidence="5">
    <location>
        <position position="394"/>
    </location>
    <ligand>
        <name>Fe cation</name>
        <dbReference type="ChEBI" id="CHEBI:24875"/>
        <note>catalytic</note>
    </ligand>
</feature>
<feature type="binding site" evidence="5">
    <location>
        <position position="330"/>
    </location>
    <ligand>
        <name>Fe cation</name>
        <dbReference type="ChEBI" id="CHEBI:24875"/>
        <note>catalytic</note>
    </ligand>
</feature>
<comment type="caution">
    <text evidence="6">The sequence shown here is derived from an EMBL/GenBank/DDBJ whole genome shotgun (WGS) entry which is preliminary data.</text>
</comment>
<dbReference type="EMBL" id="JBAMMX010000014">
    <property type="protein sequence ID" value="KAK6927363.1"/>
    <property type="molecule type" value="Genomic_DNA"/>
</dbReference>
<evidence type="ECO:0000256" key="3">
    <source>
        <dbReference type="ARBA" id="ARBA00022964"/>
    </source>
</evidence>
<reference evidence="6 7" key="1">
    <citation type="submission" date="2023-12" db="EMBL/GenBank/DDBJ databases">
        <title>A high-quality genome assembly for Dillenia turbinata (Dilleniales).</title>
        <authorList>
            <person name="Chanderbali A."/>
        </authorList>
    </citation>
    <scope>NUCLEOTIDE SEQUENCE [LARGE SCALE GENOMIC DNA]</scope>
    <source>
        <strain evidence="6">LSX21</strain>
        <tissue evidence="6">Leaf</tissue>
    </source>
</reference>
<proteinExistence type="inferred from homology"/>
<dbReference type="GO" id="GO:0010436">
    <property type="term" value="F:carotenoid dioxygenase activity"/>
    <property type="evidence" value="ECO:0007669"/>
    <property type="project" value="TreeGrafter"/>
</dbReference>
<dbReference type="GO" id="GO:0046872">
    <property type="term" value="F:metal ion binding"/>
    <property type="evidence" value="ECO:0007669"/>
    <property type="project" value="UniProtKB-KW"/>
</dbReference>
<keyword evidence="3" id="KW-0223">Dioxygenase</keyword>
<gene>
    <name evidence="6" type="ORF">RJ641_005954</name>
</gene>
<comment type="similarity">
    <text evidence="1">Belongs to the carotenoid oxygenase family.</text>
</comment>
<dbReference type="Proteomes" id="UP001370490">
    <property type="component" value="Unassembled WGS sequence"/>
</dbReference>
<evidence type="ECO:0000256" key="4">
    <source>
        <dbReference type="ARBA" id="ARBA00023004"/>
    </source>
</evidence>
<name>A0AAN8ZBB9_9MAGN</name>
<evidence type="ECO:0000256" key="1">
    <source>
        <dbReference type="ARBA" id="ARBA00006787"/>
    </source>
</evidence>
<dbReference type="Pfam" id="PF03055">
    <property type="entry name" value="RPE65"/>
    <property type="match status" value="1"/>
</dbReference>
<keyword evidence="2 5" id="KW-0479">Metal-binding</keyword>
<dbReference type="GO" id="GO:0009570">
    <property type="term" value="C:chloroplast stroma"/>
    <property type="evidence" value="ECO:0007669"/>
    <property type="project" value="TreeGrafter"/>
</dbReference>
<feature type="binding site" evidence="5">
    <location>
        <position position="278"/>
    </location>
    <ligand>
        <name>Fe cation</name>
        <dbReference type="ChEBI" id="CHEBI:24875"/>
        <note>catalytic</note>
    </ligand>
</feature>
<evidence type="ECO:0000313" key="7">
    <source>
        <dbReference type="Proteomes" id="UP001370490"/>
    </source>
</evidence>
<dbReference type="GO" id="GO:0016121">
    <property type="term" value="P:carotene catabolic process"/>
    <property type="evidence" value="ECO:0007669"/>
    <property type="project" value="TreeGrafter"/>
</dbReference>
<sequence length="625" mass="70661">MATFFFALQGNGPLPKHFNSHSINLVKTPSLSNIKLRLSKEFQVKSISHISKFIKDASSRFFDAFVDSVFQFVEQPLLPSQRNFAPVKEVGEAVKVACTEGKIPEDFPEGIYVRNGPNPLFGGLKATTSIFGRSSHIWVEGEGVLHAVYFIEEDHGQWMVMYDNRYVQSKTFKIESQRDKPSFLPAVEGDNLAIVAAHLLNVISNLFFFCIANIDIWIFPLRFGMVNKHMSNTNIIEHGGKFYCVAENYVPQEVNLITLETFEDWDINGAWERPFTSHPKIVQKAPGTGELVIMGVDALKPYYVLGIISADGQKLLHKVDIKLTRGTLSHEIGVTQKYNIIMDYPLTIDINRLMKGGRLMEYEKGDYARIGVMPRYGDADSVKWFDVESHCTFHIINTFEDGNEVVVRGCRSLGSVLPGPDRGVDKFEWFSRGFKPIREDKENFNGRSTEDGFLFSRVYEWRLNMVTGDVKEKNLTGTDCSMDFPMINGGYTGLKHKYGYTQVIDSIASSNCGMALYGALAKLYFEESNGISEGESKHEQEIKVEYHRFEKNSFCTGSAFVSKSGSTREDDGYIVSFVHNEDTDISQVYVIDTKKFEDPPVAKITLPQRVPFGFHGIFAPMHCQF</sequence>
<organism evidence="6 7">
    <name type="scientific">Dillenia turbinata</name>
    <dbReference type="NCBI Taxonomy" id="194707"/>
    <lineage>
        <taxon>Eukaryota</taxon>
        <taxon>Viridiplantae</taxon>
        <taxon>Streptophyta</taxon>
        <taxon>Embryophyta</taxon>
        <taxon>Tracheophyta</taxon>
        <taxon>Spermatophyta</taxon>
        <taxon>Magnoliopsida</taxon>
        <taxon>eudicotyledons</taxon>
        <taxon>Gunneridae</taxon>
        <taxon>Pentapetalae</taxon>
        <taxon>Dilleniales</taxon>
        <taxon>Dilleniaceae</taxon>
        <taxon>Dillenia</taxon>
    </lineage>
</organism>
<dbReference type="AlphaFoldDB" id="A0AAN8ZBB9"/>
<feature type="binding site" evidence="5">
    <location>
        <position position="615"/>
    </location>
    <ligand>
        <name>Fe cation</name>
        <dbReference type="ChEBI" id="CHEBI:24875"/>
        <note>catalytic</note>
    </ligand>
</feature>
<dbReference type="PANTHER" id="PTHR10543">
    <property type="entry name" value="BETA-CAROTENE DIOXYGENASE"/>
    <property type="match status" value="1"/>
</dbReference>
<protein>
    <submittedName>
        <fullName evidence="6">Carotenoid oxygenase</fullName>
    </submittedName>
</protein>
<comment type="cofactor">
    <cofactor evidence="5">
        <name>Fe(2+)</name>
        <dbReference type="ChEBI" id="CHEBI:29033"/>
    </cofactor>
    <text evidence="5">Binds 1 Fe(2+) ion per subunit.</text>
</comment>
<evidence type="ECO:0000256" key="5">
    <source>
        <dbReference type="PIRSR" id="PIRSR604294-1"/>
    </source>
</evidence>